<accession>A0ABV5X0X2</accession>
<feature type="domain" description="Beta-lactamase-related" evidence="4">
    <location>
        <begin position="22"/>
        <end position="357"/>
    </location>
</feature>
<feature type="compositionally biased region" description="Low complexity" evidence="3">
    <location>
        <begin position="388"/>
        <end position="430"/>
    </location>
</feature>
<dbReference type="GO" id="GO:0016787">
    <property type="term" value="F:hydrolase activity"/>
    <property type="evidence" value="ECO:0007669"/>
    <property type="project" value="UniProtKB-KW"/>
</dbReference>
<dbReference type="Proteomes" id="UP001589707">
    <property type="component" value="Unassembled WGS sequence"/>
</dbReference>
<evidence type="ECO:0000259" key="4">
    <source>
        <dbReference type="Pfam" id="PF00144"/>
    </source>
</evidence>
<dbReference type="InterPro" id="IPR001466">
    <property type="entry name" value="Beta-lactam-related"/>
</dbReference>
<evidence type="ECO:0000256" key="2">
    <source>
        <dbReference type="ARBA" id="ARBA00023136"/>
    </source>
</evidence>
<dbReference type="SUPFAM" id="SSF56601">
    <property type="entry name" value="beta-lactamase/transpeptidase-like"/>
    <property type="match status" value="1"/>
</dbReference>
<dbReference type="RefSeq" id="WP_376839250.1">
    <property type="nucleotide sequence ID" value="NZ_JBHMAU010000038.1"/>
</dbReference>
<gene>
    <name evidence="5" type="ORF">ACFFN1_05175</name>
</gene>
<organism evidence="5 6">
    <name type="scientific">Brevibacterium otitidis</name>
    <dbReference type="NCBI Taxonomy" id="53364"/>
    <lineage>
        <taxon>Bacteria</taxon>
        <taxon>Bacillati</taxon>
        <taxon>Actinomycetota</taxon>
        <taxon>Actinomycetes</taxon>
        <taxon>Micrococcales</taxon>
        <taxon>Brevibacteriaceae</taxon>
        <taxon>Brevibacterium</taxon>
    </lineage>
</organism>
<dbReference type="Gene3D" id="3.40.710.10">
    <property type="entry name" value="DD-peptidase/beta-lactamase superfamily"/>
    <property type="match status" value="1"/>
</dbReference>
<evidence type="ECO:0000256" key="3">
    <source>
        <dbReference type="SAM" id="MobiDB-lite"/>
    </source>
</evidence>
<dbReference type="EMBL" id="JBHMAU010000038">
    <property type="protein sequence ID" value="MFB9775803.1"/>
    <property type="molecule type" value="Genomic_DNA"/>
</dbReference>
<comment type="caution">
    <text evidence="5">The sequence shown here is derived from an EMBL/GenBank/DDBJ whole genome shotgun (WGS) entry which is preliminary data.</text>
</comment>
<dbReference type="Pfam" id="PF00144">
    <property type="entry name" value="Beta-lactamase"/>
    <property type="match status" value="1"/>
</dbReference>
<reference evidence="5 6" key="1">
    <citation type="submission" date="2024-09" db="EMBL/GenBank/DDBJ databases">
        <authorList>
            <person name="Sun Q."/>
            <person name="Mori K."/>
        </authorList>
    </citation>
    <scope>NUCLEOTIDE SEQUENCE [LARGE SCALE GENOMIC DNA]</scope>
    <source>
        <strain evidence="5 6">JCM 11683</strain>
    </source>
</reference>
<keyword evidence="5" id="KW-0378">Hydrolase</keyword>
<evidence type="ECO:0000313" key="6">
    <source>
        <dbReference type="Proteomes" id="UP001589707"/>
    </source>
</evidence>
<keyword evidence="2" id="KW-0472">Membrane</keyword>
<sequence length="569" mass="59085">MTSTDAALTAAAEVVVAEAAAAAVPEVSYGILSGGRLAAGQGTDRIYRIASMTKSFTAATVLGLCRGLVPTLGRRPSLDDRLADWLPELSAGEWAAELTVRDALTMSTGLPKDDPWADRLESLPSSQMRQLMKAPALRNFPAGGGFEYANYGYAMLGAFVEAVTGRGFAEVVHGTLLAPLGLDSTGFDVRRLPADRLVTGYRRTTEGELEAQPLSLPGAFSAIGGLASTIDDVAVWVSALIESATSAEPGEACRALAGNALADSEDDARAWRRVLADLQQAQRHVSIQHAPDHAVSLGYGYGLRCYFDTRYGHTVGHSGGYPGFGLHMRWHAATGTGVIVLANLTDFPAEAVATRALNTDLAQLRAADPSASRWPQPEPISPTPAQKAAGTSGTDAAGTSGAEATTTSGTDAATSSGAEATTASGTAPAGGRPVAYAVDALAAFAPSDLARTRQRQAEAMIASGDDAEAAEIFSANMDLDIPRAERLAAWARIREHLGTPAPDGAAAEVAWLTALSARWEVWTADESAPRRGRRVEMMLNPAGEIQKLSVTALPDGRAGGPGAAVKPEG</sequence>
<evidence type="ECO:0000256" key="1">
    <source>
        <dbReference type="ARBA" id="ARBA00004370"/>
    </source>
</evidence>
<protein>
    <submittedName>
        <fullName evidence="5">Serine hydrolase</fullName>
    </submittedName>
</protein>
<dbReference type="PANTHER" id="PTHR46825:SF11">
    <property type="entry name" value="PENICILLIN-BINDING PROTEIN 4"/>
    <property type="match status" value="1"/>
</dbReference>
<dbReference type="InterPro" id="IPR050491">
    <property type="entry name" value="AmpC-like"/>
</dbReference>
<feature type="region of interest" description="Disordered" evidence="3">
    <location>
        <begin position="367"/>
        <end position="430"/>
    </location>
</feature>
<name>A0ABV5X0X2_9MICO</name>
<dbReference type="InterPro" id="IPR012338">
    <property type="entry name" value="Beta-lactam/transpept-like"/>
</dbReference>
<comment type="subcellular location">
    <subcellularLocation>
        <location evidence="1">Membrane</location>
    </subcellularLocation>
</comment>
<proteinExistence type="predicted"/>
<evidence type="ECO:0000313" key="5">
    <source>
        <dbReference type="EMBL" id="MFB9775803.1"/>
    </source>
</evidence>
<dbReference type="PANTHER" id="PTHR46825">
    <property type="entry name" value="D-ALANYL-D-ALANINE-CARBOXYPEPTIDASE/ENDOPEPTIDASE AMPH"/>
    <property type="match status" value="1"/>
</dbReference>
<keyword evidence="6" id="KW-1185">Reference proteome</keyword>